<reference evidence="3 4" key="2">
    <citation type="journal article" date="2015" name="Stand. Genomic Sci.">
        <title>Draft genome sequence of Cellulomonas carbonis T26(T) and comparative analysis of six Cellulomonas genomes.</title>
        <authorList>
            <person name="Zhuang W."/>
            <person name="Zhang S."/>
            <person name="Xia X."/>
            <person name="Wang G."/>
        </authorList>
    </citation>
    <scope>NUCLEOTIDE SEQUENCE [LARGE SCALE GENOMIC DNA]</scope>
    <source>
        <strain evidence="3 4">T26</strain>
    </source>
</reference>
<dbReference type="Proteomes" id="UP000029839">
    <property type="component" value="Unassembled WGS sequence"/>
</dbReference>
<gene>
    <name evidence="3" type="ORF">N868_08815</name>
</gene>
<evidence type="ECO:0000313" key="4">
    <source>
        <dbReference type="Proteomes" id="UP000029839"/>
    </source>
</evidence>
<dbReference type="OrthoDB" id="9770860at2"/>
<accession>A0A0A0BIX8</accession>
<dbReference type="InterPro" id="IPR025668">
    <property type="entry name" value="Tnp_DDE_dom"/>
</dbReference>
<organism evidence="3 4">
    <name type="scientific">Cellulomonas carbonis T26</name>
    <dbReference type="NCBI Taxonomy" id="947969"/>
    <lineage>
        <taxon>Bacteria</taxon>
        <taxon>Bacillati</taxon>
        <taxon>Actinomycetota</taxon>
        <taxon>Actinomycetes</taxon>
        <taxon>Micrococcales</taxon>
        <taxon>Cellulomonadaceae</taxon>
        <taxon>Cellulomonas</taxon>
    </lineage>
</organism>
<dbReference type="EMBL" id="AXCY01000230">
    <property type="protein sequence ID" value="KGM08468.1"/>
    <property type="molecule type" value="Genomic_DNA"/>
</dbReference>
<dbReference type="PANTHER" id="PTHR33803">
    <property type="entry name" value="IS1478 TRANSPOSASE"/>
    <property type="match status" value="1"/>
</dbReference>
<dbReference type="InterPro" id="IPR008490">
    <property type="entry name" value="Transposase_InsH_N"/>
</dbReference>
<dbReference type="Pfam" id="PF05598">
    <property type="entry name" value="DUF772"/>
    <property type="match status" value="1"/>
</dbReference>
<keyword evidence="4" id="KW-1185">Reference proteome</keyword>
<reference evidence="3 4" key="1">
    <citation type="submission" date="2013-08" db="EMBL/GenBank/DDBJ databases">
        <title>Genome sequencing of Cellulomonas carbonis T26.</title>
        <authorList>
            <person name="Chen F."/>
            <person name="Li Y."/>
            <person name="Wang G."/>
        </authorList>
    </citation>
    <scope>NUCLEOTIDE SEQUENCE [LARGE SCALE GENOMIC DNA]</scope>
    <source>
        <strain evidence="3 4">T26</strain>
    </source>
</reference>
<evidence type="ECO:0000259" key="1">
    <source>
        <dbReference type="Pfam" id="PF05598"/>
    </source>
</evidence>
<dbReference type="AlphaFoldDB" id="A0A0A0BIX8"/>
<protein>
    <submittedName>
        <fullName evidence="3">Transposase</fullName>
    </submittedName>
</protein>
<dbReference type="PANTHER" id="PTHR33803:SF3">
    <property type="entry name" value="BLL1974 PROTEIN"/>
    <property type="match status" value="1"/>
</dbReference>
<feature type="domain" description="Transposase DDE" evidence="2">
    <location>
        <begin position="360"/>
        <end position="434"/>
    </location>
</feature>
<name>A0A0A0BIX8_9CELL</name>
<evidence type="ECO:0000313" key="3">
    <source>
        <dbReference type="EMBL" id="KGM08468.1"/>
    </source>
</evidence>
<dbReference type="Pfam" id="PF13586">
    <property type="entry name" value="DDE_Tnp_1_2"/>
    <property type="match status" value="1"/>
</dbReference>
<feature type="domain" description="Transposase InsH N-terminal" evidence="1">
    <location>
        <begin position="30"/>
        <end position="109"/>
    </location>
</feature>
<comment type="caution">
    <text evidence="3">The sequence shown here is derived from an EMBL/GenBank/DDBJ whole genome shotgun (WGS) entry which is preliminary data.</text>
</comment>
<sequence>MSKVRNFAELAPNIGFSEFDFYDLYRSTFEKSELGRMKKLLPLHAMAENFGLVGKSLRPKLGRKSYFTPEGKVALMFLKMYTGLSCPKLMEQLNGNIHYQMFCGVIIDPTRPLTNYKLLDDIMLELAGKLKIQQLQDILAEQWKPYMQNVDTMYTDATCYESDMRYPTDPKLLWEGIEKSYATMCELSKRLGIHRPRTKFIDVQKANLTYKKQRRHIKSQTRKMTRRLLELLGKILKEIRKTERAYENAQSLLTSREKGDLEIITKMYRQQKNHFQSKDCRESIKDRIVSISKPYVRPIVRGKEVKSVEFGAKVNNILVDGISFIEKLSFNAFNEGTRLIHCLKMHKRLFGVEAKKVGGDAGYAGTDNRDYCKENGIQTSFAKRGRPFSEEKKEKDLVRKELARVRATAMEGSFGTQKEHYDLRRVKARTKLTEILYIFFGIHTANVVQLADRIEQRAQLALA</sequence>
<evidence type="ECO:0000259" key="2">
    <source>
        <dbReference type="Pfam" id="PF13586"/>
    </source>
</evidence>
<proteinExistence type="predicted"/>